<evidence type="ECO:0000256" key="3">
    <source>
        <dbReference type="ARBA" id="ARBA00022475"/>
    </source>
</evidence>
<keyword evidence="3" id="KW-1003">Cell membrane</keyword>
<feature type="transmembrane region" description="Helical" evidence="7">
    <location>
        <begin position="108"/>
        <end position="133"/>
    </location>
</feature>
<dbReference type="InterPro" id="IPR035906">
    <property type="entry name" value="MetI-like_sf"/>
</dbReference>
<dbReference type="CDD" id="cd06261">
    <property type="entry name" value="TM_PBP2"/>
    <property type="match status" value="1"/>
</dbReference>
<evidence type="ECO:0000256" key="7">
    <source>
        <dbReference type="RuleBase" id="RU363032"/>
    </source>
</evidence>
<dbReference type="EMBL" id="JBHLUH010000060">
    <property type="protein sequence ID" value="MFC0531446.1"/>
    <property type="molecule type" value="Genomic_DNA"/>
</dbReference>
<keyword evidence="6 7" id="KW-0472">Membrane</keyword>
<dbReference type="Pfam" id="PF00528">
    <property type="entry name" value="BPD_transp_1"/>
    <property type="match status" value="1"/>
</dbReference>
<evidence type="ECO:0000256" key="6">
    <source>
        <dbReference type="ARBA" id="ARBA00023136"/>
    </source>
</evidence>
<feature type="transmembrane region" description="Helical" evidence="7">
    <location>
        <begin position="243"/>
        <end position="263"/>
    </location>
</feature>
<comment type="caution">
    <text evidence="9">The sequence shown here is derived from an EMBL/GenBank/DDBJ whole genome shotgun (WGS) entry which is preliminary data.</text>
</comment>
<evidence type="ECO:0000256" key="5">
    <source>
        <dbReference type="ARBA" id="ARBA00022989"/>
    </source>
</evidence>
<evidence type="ECO:0000313" key="10">
    <source>
        <dbReference type="Proteomes" id="UP001589867"/>
    </source>
</evidence>
<dbReference type="Gene3D" id="1.10.3720.10">
    <property type="entry name" value="MetI-like"/>
    <property type="match status" value="1"/>
</dbReference>
<evidence type="ECO:0000256" key="1">
    <source>
        <dbReference type="ARBA" id="ARBA00004651"/>
    </source>
</evidence>
<reference evidence="9 10" key="1">
    <citation type="submission" date="2024-09" db="EMBL/GenBank/DDBJ databases">
        <authorList>
            <person name="Sun Q."/>
            <person name="Mori K."/>
        </authorList>
    </citation>
    <scope>NUCLEOTIDE SEQUENCE [LARGE SCALE GENOMIC DNA]</scope>
    <source>
        <strain evidence="9 10">TBRC 3947</strain>
    </source>
</reference>
<comment type="subcellular location">
    <subcellularLocation>
        <location evidence="1 7">Cell membrane</location>
        <topology evidence="1 7">Multi-pass membrane protein</topology>
    </subcellularLocation>
</comment>
<evidence type="ECO:0000256" key="2">
    <source>
        <dbReference type="ARBA" id="ARBA00022448"/>
    </source>
</evidence>
<evidence type="ECO:0000259" key="8">
    <source>
        <dbReference type="PROSITE" id="PS50928"/>
    </source>
</evidence>
<evidence type="ECO:0000256" key="4">
    <source>
        <dbReference type="ARBA" id="ARBA00022692"/>
    </source>
</evidence>
<dbReference type="SUPFAM" id="SSF161098">
    <property type="entry name" value="MetI-like"/>
    <property type="match status" value="1"/>
</dbReference>
<comment type="similarity">
    <text evidence="7">Belongs to the binding-protein-dependent transport system permease family.</text>
</comment>
<gene>
    <name evidence="9" type="ORF">ACFFIA_27760</name>
</gene>
<feature type="transmembrane region" description="Helical" evidence="7">
    <location>
        <begin position="77"/>
        <end position="96"/>
    </location>
</feature>
<keyword evidence="10" id="KW-1185">Reference proteome</keyword>
<name>A0ABV6M9P5_9ACTN</name>
<dbReference type="RefSeq" id="WP_377255884.1">
    <property type="nucleotide sequence ID" value="NZ_JBHLUH010000060.1"/>
</dbReference>
<dbReference type="Proteomes" id="UP001589867">
    <property type="component" value="Unassembled WGS sequence"/>
</dbReference>
<keyword evidence="5 7" id="KW-1133">Transmembrane helix</keyword>
<evidence type="ECO:0000313" key="9">
    <source>
        <dbReference type="EMBL" id="MFC0531446.1"/>
    </source>
</evidence>
<keyword evidence="2 7" id="KW-0813">Transport</keyword>
<dbReference type="PROSITE" id="PS50928">
    <property type="entry name" value="ABC_TM1"/>
    <property type="match status" value="1"/>
</dbReference>
<organism evidence="9 10">
    <name type="scientific">Phytohabitans kaempferiae</name>
    <dbReference type="NCBI Taxonomy" id="1620943"/>
    <lineage>
        <taxon>Bacteria</taxon>
        <taxon>Bacillati</taxon>
        <taxon>Actinomycetota</taxon>
        <taxon>Actinomycetes</taxon>
        <taxon>Micromonosporales</taxon>
        <taxon>Micromonosporaceae</taxon>
    </lineage>
</organism>
<feature type="transmembrane region" description="Helical" evidence="7">
    <location>
        <begin position="145"/>
        <end position="164"/>
    </location>
</feature>
<proteinExistence type="inferred from homology"/>
<feature type="transmembrane region" description="Helical" evidence="7">
    <location>
        <begin position="185"/>
        <end position="208"/>
    </location>
</feature>
<keyword evidence="4 7" id="KW-0812">Transmembrane</keyword>
<sequence>MTPRQQRVRPVRVVQYTILAVALVAALGPTVWAVTTSFRPTRDIVDRIVGLPIPPTLAGYRDAFATIDLGLHLLNQFSYAFCTATLVTVVALLLAYPCARMTFPFRRTLTVAITSALAVPVVSLVTPEFYIMFRLGLYDTRHGLVIFYVATYIPLTFLLLRAYLTSVPREIEEAAAIDGASYWRTLFSVVVPVVAPVLVTVYILAFVFTWNDFLWNLLFAPSREYRNAQVALSEFQGEWDVNISGLLAAATIIALVPVTIFLLTQRYALAGLTGSTAGRTGRRRQPAPGPGDKEAT</sequence>
<dbReference type="PANTHER" id="PTHR43744:SF8">
    <property type="entry name" value="SN-GLYCEROL-3-PHOSPHATE TRANSPORT SYSTEM PERMEASE PROTEIN UGPE"/>
    <property type="match status" value="1"/>
</dbReference>
<dbReference type="InterPro" id="IPR000515">
    <property type="entry name" value="MetI-like"/>
</dbReference>
<feature type="domain" description="ABC transmembrane type-1" evidence="8">
    <location>
        <begin position="73"/>
        <end position="264"/>
    </location>
</feature>
<protein>
    <submittedName>
        <fullName evidence="9">Carbohydrate ABC transporter permease</fullName>
    </submittedName>
</protein>
<accession>A0ABV6M9P5</accession>
<dbReference type="PANTHER" id="PTHR43744">
    <property type="entry name" value="ABC TRANSPORTER PERMEASE PROTEIN MG189-RELATED-RELATED"/>
    <property type="match status" value="1"/>
</dbReference>